<proteinExistence type="predicted"/>
<evidence type="ECO:0008006" key="3">
    <source>
        <dbReference type="Google" id="ProtNLM"/>
    </source>
</evidence>
<dbReference type="RefSeq" id="WP_103083273.1">
    <property type="nucleotide sequence ID" value="NZ_CP021850.1"/>
</dbReference>
<dbReference type="AlphaFoldDB" id="A0A2K2EZ19"/>
<gene>
    <name evidence="1" type="ORF">CDQ84_18880</name>
</gene>
<dbReference type="InterPro" id="IPR036526">
    <property type="entry name" value="C-N_Hydrolase_sf"/>
</dbReference>
<reference evidence="2" key="1">
    <citation type="submission" date="2017-06" db="EMBL/GenBank/DDBJ databases">
        <title>Investigating the central metabolism of Clostridium thermosuccinogenes.</title>
        <authorList>
            <person name="Koendjbiharie J.G."/>
            <person name="Van Kranenburg R."/>
            <person name="Vriesendorp B."/>
        </authorList>
    </citation>
    <scope>NUCLEOTIDE SEQUENCE [LARGE SCALE GENOMIC DNA]</scope>
    <source>
        <strain evidence="2">DSM 5806</strain>
    </source>
</reference>
<name>A0A2K2EZ19_9CLOT</name>
<evidence type="ECO:0000313" key="1">
    <source>
        <dbReference type="EMBL" id="PNT92006.1"/>
    </source>
</evidence>
<evidence type="ECO:0000313" key="2">
    <source>
        <dbReference type="Proteomes" id="UP000236151"/>
    </source>
</evidence>
<dbReference type="Proteomes" id="UP000236151">
    <property type="component" value="Unassembled WGS sequence"/>
</dbReference>
<dbReference type="OrthoDB" id="9793236at2"/>
<dbReference type="SUPFAM" id="SSF56317">
    <property type="entry name" value="Carbon-nitrogen hydrolase"/>
    <property type="match status" value="1"/>
</dbReference>
<dbReference type="KEGG" id="cthd:CDO33_01540"/>
<sequence>MSINKDLREYLRIGFIQTVVDGEYAWYKPYPSINMKPMAQLKVWQEIKKGFCNLNDNQTKPHIIILPELSVPNWCIIHLKKLSMTIGSVVIAGLDFQKNAYNKISNKAIVIVPNNWPNIRKSTSTSSFYFGKTHFSNEEFDLFEKLNDYEKPLHAYSPLSEPVNYIIDAGPFGNIGVAICSDFFDIERFVIYKGKIHHMIVISHNMDTNSYYFLAEAISRLVFCNVVICNTGYYGDSIAFSPYKESYKRIIYRHEGQQLFSTQVVSLPVALLDQAQCNPRKLPKDHNGKNIFKSAPPGYIRHI</sequence>
<dbReference type="Gene3D" id="3.60.110.10">
    <property type="entry name" value="Carbon-nitrogen hydrolase"/>
    <property type="match status" value="1"/>
</dbReference>
<accession>A0A2K2EZ19</accession>
<dbReference type="EMBL" id="NIOJ01000110">
    <property type="protein sequence ID" value="PNT92006.1"/>
    <property type="molecule type" value="Genomic_DNA"/>
</dbReference>
<organism evidence="1 2">
    <name type="scientific">Clostridium thermosuccinogenes</name>
    <dbReference type="NCBI Taxonomy" id="84032"/>
    <lineage>
        <taxon>Bacteria</taxon>
        <taxon>Bacillati</taxon>
        <taxon>Bacillota</taxon>
        <taxon>Clostridia</taxon>
        <taxon>Eubacteriales</taxon>
        <taxon>Clostridiaceae</taxon>
        <taxon>Clostridium</taxon>
    </lineage>
</organism>
<keyword evidence="2" id="KW-1185">Reference proteome</keyword>
<comment type="caution">
    <text evidence="1">The sequence shown here is derived from an EMBL/GenBank/DDBJ whole genome shotgun (WGS) entry which is preliminary data.</text>
</comment>
<protein>
    <recommendedName>
        <fullName evidence="3">CN hydrolase domain-containing protein</fullName>
    </recommendedName>
</protein>